<evidence type="ECO:0000256" key="1">
    <source>
        <dbReference type="ARBA" id="ARBA00001936"/>
    </source>
</evidence>
<evidence type="ECO:0000259" key="25">
    <source>
        <dbReference type="PROSITE" id="PS50853"/>
    </source>
</evidence>
<dbReference type="InterPro" id="IPR001245">
    <property type="entry name" value="Ser-Thr/Tyr_kinase_cat_dom"/>
</dbReference>
<dbReference type="FunFam" id="1.10.510.10:FF:000554">
    <property type="entry name" value="Predicted protein"/>
    <property type="match status" value="1"/>
</dbReference>
<evidence type="ECO:0000256" key="15">
    <source>
        <dbReference type="ARBA" id="ARBA00023137"/>
    </source>
</evidence>
<evidence type="ECO:0000256" key="20">
    <source>
        <dbReference type="PROSITE-ProRule" id="PRU10141"/>
    </source>
</evidence>
<dbReference type="InterPro" id="IPR009030">
    <property type="entry name" value="Growth_fac_rcpt_cys_sf"/>
</dbReference>
<evidence type="ECO:0000256" key="19">
    <source>
        <dbReference type="ARBA" id="ARBA00051243"/>
    </source>
</evidence>
<evidence type="ECO:0000256" key="10">
    <source>
        <dbReference type="ARBA" id="ARBA00022741"/>
    </source>
</evidence>
<keyword evidence="4" id="KW-0808">Transferase</keyword>
<comment type="interaction">
    <interactant intactId="EBI-16150691">
        <id>A0A0C4UR07</id>
    </interactant>
    <interactant intactId="EBI-16150646">
        <id>A0A0C4UQS4</id>
    </interactant>
    <organismsDiffer>false</organismsDiffer>
    <experiments>2</experiments>
</comment>
<dbReference type="InterPro" id="IPR002011">
    <property type="entry name" value="Tyr_kinase_rcpt_2_CS"/>
</dbReference>
<keyword evidence="17" id="KW-0325">Glycoprotein</keyword>
<dbReference type="Gene3D" id="2.60.40.10">
    <property type="entry name" value="Immunoglobulins"/>
    <property type="match status" value="4"/>
</dbReference>
<dbReference type="GO" id="GO:0043410">
    <property type="term" value="P:positive regulation of MAPK cascade"/>
    <property type="evidence" value="ECO:0007669"/>
    <property type="project" value="TreeGrafter"/>
</dbReference>
<dbReference type="SUPFAM" id="SSF49265">
    <property type="entry name" value="Fibronectin type III"/>
    <property type="match status" value="2"/>
</dbReference>
<keyword evidence="8" id="KW-0732">Signal</keyword>
<dbReference type="GO" id="GO:0043560">
    <property type="term" value="F:insulin receptor substrate binding"/>
    <property type="evidence" value="ECO:0007669"/>
    <property type="project" value="TreeGrafter"/>
</dbReference>
<dbReference type="SUPFAM" id="SSF57184">
    <property type="entry name" value="Growth factor receptor domain"/>
    <property type="match status" value="1"/>
</dbReference>
<keyword evidence="6 21" id="KW-0812">Transmembrane</keyword>
<keyword evidence="14 23" id="KW-0472">Membrane</keyword>
<evidence type="ECO:0000256" key="7">
    <source>
        <dbReference type="ARBA" id="ARBA00022723"/>
    </source>
</evidence>
<feature type="compositionally biased region" description="Polar residues" evidence="22">
    <location>
        <begin position="776"/>
        <end position="791"/>
    </location>
</feature>
<dbReference type="InterPro" id="IPR020635">
    <property type="entry name" value="Tyr_kinase_cat_dom"/>
</dbReference>
<dbReference type="InterPro" id="IPR000494">
    <property type="entry name" value="Rcpt_L-dom"/>
</dbReference>
<dbReference type="GO" id="GO:0046872">
    <property type="term" value="F:metal ion binding"/>
    <property type="evidence" value="ECO:0007669"/>
    <property type="project" value="UniProtKB-KW"/>
</dbReference>
<evidence type="ECO:0000259" key="24">
    <source>
        <dbReference type="PROSITE" id="PS50011"/>
    </source>
</evidence>
<dbReference type="Pfam" id="PF00757">
    <property type="entry name" value="Furin-like"/>
    <property type="match status" value="1"/>
</dbReference>
<feature type="region of interest" description="Disordered" evidence="22">
    <location>
        <begin position="776"/>
        <end position="795"/>
    </location>
</feature>
<organism evidence="26">
    <name type="scientific">Nilaparvata lugens</name>
    <name type="common">Brown planthopper</name>
    <dbReference type="NCBI Taxonomy" id="108931"/>
    <lineage>
        <taxon>Eukaryota</taxon>
        <taxon>Metazoa</taxon>
        <taxon>Ecdysozoa</taxon>
        <taxon>Arthropoda</taxon>
        <taxon>Hexapoda</taxon>
        <taxon>Insecta</taxon>
        <taxon>Pterygota</taxon>
        <taxon>Neoptera</taxon>
        <taxon>Paraneoptera</taxon>
        <taxon>Hemiptera</taxon>
        <taxon>Auchenorrhyncha</taxon>
        <taxon>Fulgoroidea</taxon>
        <taxon>Delphacidae</taxon>
        <taxon>Delphacinae</taxon>
        <taxon>Nilaparvata</taxon>
    </lineage>
</organism>
<dbReference type="EMBL" id="KF974334">
    <property type="protein sequence ID" value="AIY24639.1"/>
    <property type="molecule type" value="mRNA"/>
</dbReference>
<feature type="transmembrane region" description="Helical" evidence="23">
    <location>
        <begin position="995"/>
        <end position="1016"/>
    </location>
</feature>
<keyword evidence="13 23" id="KW-1133">Transmembrane helix</keyword>
<dbReference type="SMR" id="A0A0C4UR07"/>
<dbReference type="InterPro" id="IPR036941">
    <property type="entry name" value="Rcpt_L-dom_sf"/>
</dbReference>
<dbReference type="PROSITE" id="PS50011">
    <property type="entry name" value="PROTEIN_KINASE_DOM"/>
    <property type="match status" value="1"/>
</dbReference>
<dbReference type="Gene3D" id="3.80.20.20">
    <property type="entry name" value="Receptor L-domain"/>
    <property type="match status" value="2"/>
</dbReference>
<dbReference type="Gene3D" id="2.10.220.10">
    <property type="entry name" value="Hormone Receptor, Insulin-like Growth Factor Receptor 1, Chain A, domain 2"/>
    <property type="match status" value="1"/>
</dbReference>
<evidence type="ECO:0000256" key="9">
    <source>
        <dbReference type="ARBA" id="ARBA00022737"/>
    </source>
</evidence>
<proteinExistence type="evidence at protein level"/>
<comment type="cofactor">
    <cofactor evidence="1">
        <name>Mn(2+)</name>
        <dbReference type="ChEBI" id="CHEBI:29035"/>
    </cofactor>
</comment>
<sequence>MFCRSRKKWGLLAGVRLTSVTVISTVIFILTCYETVSGRICPNTDVRNNISIMRTKLENCTVIEGSLHVVLIEKASENKFENVSFPLLREVTGFVLFYRVNYLRSIGQLFPNLSVIRGNHLFMNFALVIYEMRDLQEVGLYNLRTIVRGSVCIFKNTKLCYVNSVDWLSLSEMGWWIEHNKSPELCGRCPANCKHCWNAKRCQLTQQGDGAQLSDTGATVAGQLPEKCHPLCLGGCYGPSAHECVACRGVFTPDNMCVRQCPPGTVKWLERRCIYTETCQNHTTADPNIIKNNNDTNFFVFNGSCVHECPEGLEKGPNGCRQCTSSHCRKTCEGQVVDSLSAAQNLTGCTHIVGSLIISLKTGSDKFIQPELQQSLGSIQEIDGSLKIVRTFPLVSLNFLRNLRIIHGKKLLFNDNKSFVVAENHNLQELWDWNQRPSRLQILNGSVFFHYNPKLCLSLIKSFIKEINFTKTIGLLDISEESNGDKFPCKTVNLNVRVLKRYNESVELYIEKPKDKEMFSRYILYYVKSPFQNISYEEPDDCGDYGWKTKDISSDWKLDEPHNITYPITQLEPNTQYAFYVKTYTIDSFALKSGVQYFRTLPSKPTFPTKLTATSESSSSITLKWNPPSIANGKLEKYIVHGYKQKMDMAFYLNRDFCIYPLQYREVVITTPTVLPEVNQTTEFNETAISKYKDNSEKCVCEEKVKVEAIKSKQTHDNDDLQMFCDNSRSYKYLPNRALDIDKGFECEKSFFAALYERPFGNEGMRYNYNNIDIQGSSQSNADQKSINTQDNETHDRNIGIVDQLSEADEFVIDDNGQIARFFLHIPGNMTETKVENLPYFSEYTIEVRACREIDSEEPLESRSLASRCSFSSITTHRTQQNKTADFIPFVKHKIFNKTTAMFRWGKPANPNGIIVSYSFEYRSIDRSSSLHQTICVSIEEYNNNSKKGYNYKLENIPRGKYAYRIRALSMASEGEYTESSYFEIEEEFSFSFKLIFAVCFIMMTVFMIICSLYYWRKKPVVMFPDVNPEYQSIYNCRYVEDEWELCRENVEIVKELGKGTFGMVYEGILKPNNVPCAIKTVSARQNESEYFDFLLEASIMKSFSGSNHIIRLLGVVSRGTPPLVVMELMALGDLKMFLRSTRDSSLRPPPTGRTVLHMAAQIADGMAYLESKKFVHRDLAARNCMVADDLTVKIGDFGMTRDIYETDYYRKGTKGLLPIRWMAPESCYDGIFSSHSDVWSYGVVLWEISTLAEQPYQGKSNEEVLAYVLAGNSLQAPLFCPEVIKPIMLSCWNFRPTKRPSFLQIVNTLEPHTNDYFKTVSFFHSTEAIELRKNLKMYDYHNLNKMLLLSTLLNNEDTNEANSSSSHDSPSSSHSNLNNGSQHNYCIDDKDDNYVTGTNSPAVITENNDCSKNRRVLTNGQAHLTR</sequence>
<dbReference type="InterPro" id="IPR000719">
    <property type="entry name" value="Prot_kinase_dom"/>
</dbReference>
<evidence type="ECO:0000256" key="16">
    <source>
        <dbReference type="ARBA" id="ARBA00023170"/>
    </source>
</evidence>
<comment type="catalytic activity">
    <reaction evidence="19 21">
        <text>L-tyrosyl-[protein] + ATP = O-phospho-L-tyrosyl-[protein] + ADP + H(+)</text>
        <dbReference type="Rhea" id="RHEA:10596"/>
        <dbReference type="Rhea" id="RHEA-COMP:10136"/>
        <dbReference type="Rhea" id="RHEA-COMP:20101"/>
        <dbReference type="ChEBI" id="CHEBI:15378"/>
        <dbReference type="ChEBI" id="CHEBI:30616"/>
        <dbReference type="ChEBI" id="CHEBI:46858"/>
        <dbReference type="ChEBI" id="CHEBI:61978"/>
        <dbReference type="ChEBI" id="CHEBI:456216"/>
        <dbReference type="EC" id="2.7.10.1"/>
    </reaction>
</comment>
<dbReference type="CDD" id="cd00063">
    <property type="entry name" value="FN3"/>
    <property type="match status" value="2"/>
</dbReference>
<dbReference type="SUPFAM" id="SSF56112">
    <property type="entry name" value="Protein kinase-like (PK-like)"/>
    <property type="match status" value="1"/>
</dbReference>
<dbReference type="InterPro" id="IPR003961">
    <property type="entry name" value="FN3_dom"/>
</dbReference>
<dbReference type="OrthoDB" id="5809444at2759"/>
<evidence type="ECO:0000256" key="22">
    <source>
        <dbReference type="SAM" id="MobiDB-lite"/>
    </source>
</evidence>
<dbReference type="GO" id="GO:0005524">
    <property type="term" value="F:ATP binding"/>
    <property type="evidence" value="ECO:0007669"/>
    <property type="project" value="UniProtKB-UniRule"/>
</dbReference>
<evidence type="ECO:0000256" key="14">
    <source>
        <dbReference type="ARBA" id="ARBA00023136"/>
    </source>
</evidence>
<keyword evidence="10 20" id="KW-0547">Nucleotide-binding</keyword>
<keyword evidence="16 21" id="KW-0675">Receptor</keyword>
<dbReference type="PROSITE" id="PS50853">
    <property type="entry name" value="FN3"/>
    <property type="match status" value="1"/>
</dbReference>
<keyword evidence="18" id="KW-0464">Manganese</keyword>
<accession>A0A0C4UR07</accession>
<evidence type="ECO:0000313" key="26">
    <source>
        <dbReference type="EMBL" id="AIY24639.1"/>
    </source>
</evidence>
<keyword evidence="12 20" id="KW-0067">ATP-binding</keyword>
<dbReference type="PANTHER" id="PTHR24416:SF525">
    <property type="entry name" value="INSULIN-LIKE RECEPTOR"/>
    <property type="match status" value="1"/>
</dbReference>
<dbReference type="Gene3D" id="1.10.510.10">
    <property type="entry name" value="Transferase(Phosphotransferase) domain 1"/>
    <property type="match status" value="1"/>
</dbReference>
<dbReference type="SUPFAM" id="SSF52058">
    <property type="entry name" value="L domain-like"/>
    <property type="match status" value="2"/>
</dbReference>
<dbReference type="InterPro" id="IPR006212">
    <property type="entry name" value="Furin_repeat"/>
</dbReference>
<feature type="compositionally biased region" description="Low complexity" evidence="22">
    <location>
        <begin position="1363"/>
        <end position="1384"/>
    </location>
</feature>
<dbReference type="PROSITE" id="PS00107">
    <property type="entry name" value="PROTEIN_KINASE_ATP"/>
    <property type="match status" value="1"/>
</dbReference>
<dbReference type="GO" id="GO:0051897">
    <property type="term" value="P:positive regulation of phosphatidylinositol 3-kinase/protein kinase B signal transduction"/>
    <property type="evidence" value="ECO:0007669"/>
    <property type="project" value="TreeGrafter"/>
</dbReference>
<dbReference type="CDD" id="cd00064">
    <property type="entry name" value="FU"/>
    <property type="match status" value="1"/>
</dbReference>
<dbReference type="GO" id="GO:0005899">
    <property type="term" value="C:insulin receptor complex"/>
    <property type="evidence" value="ECO:0007669"/>
    <property type="project" value="TreeGrafter"/>
</dbReference>
<evidence type="ECO:0000256" key="18">
    <source>
        <dbReference type="ARBA" id="ARBA00023211"/>
    </source>
</evidence>
<evidence type="ECO:0000256" key="8">
    <source>
        <dbReference type="ARBA" id="ARBA00022729"/>
    </source>
</evidence>
<comment type="similarity">
    <text evidence="21">Belongs to the protein kinase superfamily. Tyr protein kinase family. Insulin receptor subfamily.</text>
</comment>
<dbReference type="DIP" id="DIP-61821N"/>
<keyword evidence="15" id="KW-0829">Tyrosine-protein kinase</keyword>
<dbReference type="GO" id="GO:0030424">
    <property type="term" value="C:axon"/>
    <property type="evidence" value="ECO:0007669"/>
    <property type="project" value="TreeGrafter"/>
</dbReference>
<dbReference type="InterPro" id="IPR013783">
    <property type="entry name" value="Ig-like_fold"/>
</dbReference>
<dbReference type="Pfam" id="PF07714">
    <property type="entry name" value="PK_Tyr_Ser-Thr"/>
    <property type="match status" value="1"/>
</dbReference>
<reference evidence="26" key="1">
    <citation type="journal article" date="2015" name="Nature">
        <title>Two insulin receptors determine alternative wing morphs in planthoppers.</title>
        <authorList>
            <person name="Xu H.-J."/>
            <person name="Xue J."/>
            <person name="Lu B."/>
            <person name="Zhang X.-C."/>
            <person name="Zhuo J.-C."/>
            <person name="He S.-F."/>
            <person name="Ma X.-F."/>
            <person name="Jiang Y.-Q."/>
            <person name="Fan H.-W."/>
            <person name="Xu J.-Y."/>
            <person name="Ye Y.-X."/>
            <person name="Pan P.-L."/>
            <person name="Li Q."/>
            <person name="Bao Y.-Y."/>
            <person name="Nijhout H.F."/>
            <person name="Zhang C.-X."/>
        </authorList>
    </citation>
    <scope>NUCLEOTIDE SEQUENCE</scope>
</reference>
<feature type="domain" description="Protein kinase" evidence="24">
    <location>
        <begin position="1051"/>
        <end position="1318"/>
    </location>
</feature>
<evidence type="ECO:0000256" key="17">
    <source>
        <dbReference type="ARBA" id="ARBA00023180"/>
    </source>
</evidence>
<keyword evidence="7" id="KW-0479">Metal-binding</keyword>
<evidence type="ECO:0000256" key="21">
    <source>
        <dbReference type="RuleBase" id="RU000312"/>
    </source>
</evidence>
<keyword evidence="5" id="KW-0165">Cleavage on pair of basic residues</keyword>
<dbReference type="PRINTS" id="PR00109">
    <property type="entry name" value="TYRKINASE"/>
</dbReference>
<dbReference type="PANTHER" id="PTHR24416">
    <property type="entry name" value="TYROSINE-PROTEIN KINASE RECEPTOR"/>
    <property type="match status" value="1"/>
</dbReference>
<dbReference type="InterPro" id="IPR006211">
    <property type="entry name" value="Furin-like_Cys-rich_dom"/>
</dbReference>
<dbReference type="InterPro" id="IPR008266">
    <property type="entry name" value="Tyr_kinase_AS"/>
</dbReference>
<dbReference type="SMART" id="SM00060">
    <property type="entry name" value="FN3"/>
    <property type="match status" value="3"/>
</dbReference>
<name>A0A0C4UR07_NILLU</name>
<dbReference type="InterPro" id="IPR017441">
    <property type="entry name" value="Protein_kinase_ATP_BS"/>
</dbReference>
<feature type="domain" description="Fibronectin type-III" evidence="25">
    <location>
        <begin position="883"/>
        <end position="988"/>
    </location>
</feature>
<keyword evidence="3 21" id="KW-0597">Phosphoprotein</keyword>
<evidence type="ECO:0000256" key="3">
    <source>
        <dbReference type="ARBA" id="ARBA00022553"/>
    </source>
</evidence>
<evidence type="ECO:0000256" key="13">
    <source>
        <dbReference type="ARBA" id="ARBA00022989"/>
    </source>
</evidence>
<evidence type="ECO:0000256" key="11">
    <source>
        <dbReference type="ARBA" id="ARBA00022777"/>
    </source>
</evidence>
<keyword evidence="11" id="KW-0418">Kinase</keyword>
<evidence type="ECO:0000256" key="6">
    <source>
        <dbReference type="ARBA" id="ARBA00022692"/>
    </source>
</evidence>
<dbReference type="IntAct" id="A0A0C4UR07">
    <property type="interactions" value="1"/>
</dbReference>
<evidence type="ECO:0000256" key="4">
    <source>
        <dbReference type="ARBA" id="ARBA00022679"/>
    </source>
</evidence>
<dbReference type="SMART" id="SM00261">
    <property type="entry name" value="FU"/>
    <property type="match status" value="1"/>
</dbReference>
<evidence type="ECO:0000256" key="2">
    <source>
        <dbReference type="ARBA" id="ARBA00004479"/>
    </source>
</evidence>
<dbReference type="PROSITE" id="PS00239">
    <property type="entry name" value="RECEPTOR_TYR_KIN_II"/>
    <property type="match status" value="1"/>
</dbReference>
<evidence type="ECO:0000256" key="5">
    <source>
        <dbReference type="ARBA" id="ARBA00022685"/>
    </source>
</evidence>
<feature type="binding site" evidence="20">
    <location>
        <position position="1080"/>
    </location>
    <ligand>
        <name>ATP</name>
        <dbReference type="ChEBI" id="CHEBI:30616"/>
    </ligand>
</feature>
<feature type="transmembrane region" description="Helical" evidence="23">
    <location>
        <begin position="9"/>
        <end position="30"/>
    </location>
</feature>
<dbReference type="SMART" id="SM00219">
    <property type="entry name" value="TyrKc"/>
    <property type="match status" value="1"/>
</dbReference>
<dbReference type="InterPro" id="IPR011009">
    <property type="entry name" value="Kinase-like_dom_sf"/>
</dbReference>
<evidence type="ECO:0000256" key="23">
    <source>
        <dbReference type="SAM" id="Phobius"/>
    </source>
</evidence>
<evidence type="ECO:0000256" key="12">
    <source>
        <dbReference type="ARBA" id="ARBA00022840"/>
    </source>
</evidence>
<dbReference type="InterPro" id="IPR036116">
    <property type="entry name" value="FN3_sf"/>
</dbReference>
<dbReference type="GO" id="GO:0005009">
    <property type="term" value="F:insulin receptor activity"/>
    <property type="evidence" value="ECO:0007669"/>
    <property type="project" value="TreeGrafter"/>
</dbReference>
<dbReference type="InterPro" id="IPR050122">
    <property type="entry name" value="RTK"/>
</dbReference>
<dbReference type="Pfam" id="PF01030">
    <property type="entry name" value="Recep_L_domain"/>
    <property type="match status" value="2"/>
</dbReference>
<keyword evidence="9" id="KW-0677">Repeat</keyword>
<dbReference type="Gene3D" id="3.30.200.20">
    <property type="entry name" value="Phosphorylase Kinase, domain 1"/>
    <property type="match status" value="1"/>
</dbReference>
<protein>
    <recommendedName>
        <fullName evidence="21">Tyrosine-protein kinase receptor</fullName>
        <ecNumber evidence="21">2.7.10.1</ecNumber>
    </recommendedName>
</protein>
<comment type="subcellular location">
    <subcellularLocation>
        <location evidence="2">Membrane</location>
        <topology evidence="2">Single-pass type I membrane protein</topology>
    </subcellularLocation>
</comment>
<feature type="region of interest" description="Disordered" evidence="22">
    <location>
        <begin position="1358"/>
        <end position="1384"/>
    </location>
</feature>
<dbReference type="GO" id="GO:0042593">
    <property type="term" value="P:glucose homeostasis"/>
    <property type="evidence" value="ECO:0007669"/>
    <property type="project" value="TreeGrafter"/>
</dbReference>
<dbReference type="EC" id="2.7.10.1" evidence="21"/>
<dbReference type="PROSITE" id="PS00109">
    <property type="entry name" value="PROTEIN_KINASE_TYR"/>
    <property type="match status" value="1"/>
</dbReference>